<keyword evidence="6 20" id="KW-0235">DNA replication</keyword>
<dbReference type="Pfam" id="PF00929">
    <property type="entry name" value="RNase_T"/>
    <property type="match status" value="1"/>
</dbReference>
<evidence type="ECO:0000256" key="1">
    <source>
        <dbReference type="ARBA" id="ARBA00001936"/>
    </source>
</evidence>
<evidence type="ECO:0000313" key="22">
    <source>
        <dbReference type="EMBL" id="QTC90929.1"/>
    </source>
</evidence>
<evidence type="ECO:0000256" key="11">
    <source>
        <dbReference type="ARBA" id="ARBA00022842"/>
    </source>
</evidence>
<feature type="binding site" evidence="18">
    <location>
        <position position="10"/>
    </location>
    <ligand>
        <name>substrate</name>
    </ligand>
</feature>
<dbReference type="InterPro" id="IPR006054">
    <property type="entry name" value="DnaQ"/>
</dbReference>
<comment type="subunit">
    <text evidence="15 20">DNA polymerase III contains a core (composed of alpha, epsilon and theta chains) that associates with a tau subunit. This core dimerizes to form the POLIII' complex. PolIII' associates with the gamma complex (composed of gamma, delta, delta', psi and chi chains) and with the beta chain to form the complete DNA polymerase III complex.</text>
</comment>
<evidence type="ECO:0000256" key="9">
    <source>
        <dbReference type="ARBA" id="ARBA00022801"/>
    </source>
</evidence>
<dbReference type="InterPro" id="IPR012337">
    <property type="entry name" value="RNaseH-like_sf"/>
</dbReference>
<dbReference type="AlphaFoldDB" id="A0A975C0U0"/>
<evidence type="ECO:0000256" key="3">
    <source>
        <dbReference type="ARBA" id="ARBA00020352"/>
    </source>
</evidence>
<evidence type="ECO:0000256" key="2">
    <source>
        <dbReference type="ARBA" id="ARBA00012417"/>
    </source>
</evidence>
<evidence type="ECO:0000256" key="17">
    <source>
        <dbReference type="PIRSR" id="PIRSR606309-1"/>
    </source>
</evidence>
<dbReference type="PANTHER" id="PTHR30231">
    <property type="entry name" value="DNA POLYMERASE III SUBUNIT EPSILON"/>
    <property type="match status" value="1"/>
</dbReference>
<feature type="binding site" evidence="18">
    <location>
        <position position="8"/>
    </location>
    <ligand>
        <name>substrate</name>
    </ligand>
</feature>
<keyword evidence="11 19" id="KW-0460">Magnesium</keyword>
<dbReference type="GO" id="GO:0005829">
    <property type="term" value="C:cytosol"/>
    <property type="evidence" value="ECO:0007669"/>
    <property type="project" value="TreeGrafter"/>
</dbReference>
<evidence type="ECO:0000256" key="4">
    <source>
        <dbReference type="ARBA" id="ARBA00022679"/>
    </source>
</evidence>
<dbReference type="NCBIfam" id="NF004316">
    <property type="entry name" value="PRK05711.1"/>
    <property type="match status" value="1"/>
</dbReference>
<evidence type="ECO:0000256" key="7">
    <source>
        <dbReference type="ARBA" id="ARBA00022722"/>
    </source>
</evidence>
<keyword evidence="13 19" id="KW-0464">Manganese</keyword>
<evidence type="ECO:0000256" key="15">
    <source>
        <dbReference type="ARBA" id="ARBA00026073"/>
    </source>
</evidence>
<evidence type="ECO:0000256" key="20">
    <source>
        <dbReference type="RuleBase" id="RU364087"/>
    </source>
</evidence>
<keyword evidence="7 20" id="KW-0540">Nuclease</keyword>
<dbReference type="EC" id="2.7.7.7" evidence="2 20"/>
<dbReference type="GO" id="GO:0003887">
    <property type="term" value="F:DNA-directed DNA polymerase activity"/>
    <property type="evidence" value="ECO:0007669"/>
    <property type="project" value="UniProtKB-KW"/>
</dbReference>
<reference evidence="22" key="1">
    <citation type="submission" date="2020-09" db="EMBL/GenBank/DDBJ databases">
        <title>Brevundimonas sp. LVF2 isolated from a puddle in Goettingen, Germany.</title>
        <authorList>
            <person name="Friedrich I."/>
            <person name="Klassen A."/>
            <person name="Hannes N."/>
            <person name="Schneider D."/>
            <person name="Hertel R."/>
            <person name="Daniel R."/>
        </authorList>
    </citation>
    <scope>NUCLEOTIDE SEQUENCE</scope>
    <source>
        <strain evidence="22">LVF2</strain>
    </source>
</reference>
<keyword evidence="4 20" id="KW-0808">Transferase</keyword>
<evidence type="ECO:0000256" key="18">
    <source>
        <dbReference type="PIRSR" id="PIRSR606309-2"/>
    </source>
</evidence>
<dbReference type="InterPro" id="IPR036397">
    <property type="entry name" value="RNaseH_sf"/>
</dbReference>
<feature type="binding site" evidence="18">
    <location>
        <position position="156"/>
    </location>
    <ligand>
        <name>substrate</name>
    </ligand>
</feature>
<protein>
    <recommendedName>
        <fullName evidence="3 20">DNA polymerase III subunit epsilon</fullName>
        <ecNumber evidence="2 20">2.7.7.7</ecNumber>
    </recommendedName>
</protein>
<feature type="active site" description="Proton acceptor" evidence="17">
    <location>
        <position position="151"/>
    </location>
</feature>
<evidence type="ECO:0000256" key="5">
    <source>
        <dbReference type="ARBA" id="ARBA00022695"/>
    </source>
</evidence>
<dbReference type="GO" id="GO:0008408">
    <property type="term" value="F:3'-5' exonuclease activity"/>
    <property type="evidence" value="ECO:0007669"/>
    <property type="project" value="TreeGrafter"/>
</dbReference>
<feature type="binding site" evidence="19">
    <location>
        <position position="10"/>
    </location>
    <ligand>
        <name>a divalent metal cation</name>
        <dbReference type="ChEBI" id="CHEBI:60240"/>
        <label>1</label>
        <note>catalytic</note>
    </ligand>
</feature>
<dbReference type="FunFam" id="3.30.420.10:FF:000012">
    <property type="entry name" value="DNA polymerase III subunit epsilon"/>
    <property type="match status" value="1"/>
</dbReference>
<keyword evidence="5 20" id="KW-0548">Nucleotidyltransferase</keyword>
<feature type="domain" description="Exonuclease" evidence="21">
    <location>
        <begin position="3"/>
        <end position="173"/>
    </location>
</feature>
<comment type="catalytic activity">
    <reaction evidence="16 20">
        <text>DNA(n) + a 2'-deoxyribonucleoside 5'-triphosphate = DNA(n+1) + diphosphate</text>
        <dbReference type="Rhea" id="RHEA:22508"/>
        <dbReference type="Rhea" id="RHEA-COMP:17339"/>
        <dbReference type="Rhea" id="RHEA-COMP:17340"/>
        <dbReference type="ChEBI" id="CHEBI:33019"/>
        <dbReference type="ChEBI" id="CHEBI:61560"/>
        <dbReference type="ChEBI" id="CHEBI:173112"/>
        <dbReference type="EC" id="2.7.7.7"/>
    </reaction>
</comment>
<dbReference type="GO" id="GO:0003677">
    <property type="term" value="F:DNA binding"/>
    <property type="evidence" value="ECO:0007669"/>
    <property type="project" value="InterPro"/>
</dbReference>
<dbReference type="PANTHER" id="PTHR30231:SF41">
    <property type="entry name" value="DNA POLYMERASE III SUBUNIT EPSILON"/>
    <property type="match status" value="1"/>
</dbReference>
<dbReference type="Proteomes" id="UP000663918">
    <property type="component" value="Chromosome"/>
</dbReference>
<keyword evidence="10 20" id="KW-0269">Exonuclease</keyword>
<evidence type="ECO:0000256" key="13">
    <source>
        <dbReference type="ARBA" id="ARBA00023211"/>
    </source>
</evidence>
<keyword evidence="23" id="KW-1185">Reference proteome</keyword>
<name>A0A975C0U0_9CAUL</name>
<keyword evidence="8 19" id="KW-0479">Metal-binding</keyword>
<dbReference type="Gene3D" id="3.30.420.10">
    <property type="entry name" value="Ribonuclease H-like superfamily/Ribonuclease H"/>
    <property type="match status" value="1"/>
</dbReference>
<comment type="cofactor">
    <cofactor evidence="1 20">
        <name>Mn(2+)</name>
        <dbReference type="ChEBI" id="CHEBI:29035"/>
    </cofactor>
</comment>
<dbReference type="NCBIfam" id="TIGR01406">
    <property type="entry name" value="dnaQ_proteo"/>
    <property type="match status" value="1"/>
</dbReference>
<evidence type="ECO:0000256" key="12">
    <source>
        <dbReference type="ARBA" id="ARBA00022932"/>
    </source>
</evidence>
<comment type="cofactor">
    <cofactor evidence="19">
        <name>Mg(2+)</name>
        <dbReference type="ChEBI" id="CHEBI:18420"/>
    </cofactor>
    <cofactor evidence="19">
        <name>Mn(2+)</name>
        <dbReference type="ChEBI" id="CHEBI:29035"/>
    </cofactor>
    <text evidence="19">Binds 2 divalent metal cations. Magnesium or manganese.</text>
</comment>
<feature type="binding site" evidence="18">
    <location>
        <position position="58"/>
    </location>
    <ligand>
        <name>substrate</name>
    </ligand>
</feature>
<evidence type="ECO:0000256" key="10">
    <source>
        <dbReference type="ARBA" id="ARBA00022839"/>
    </source>
</evidence>
<organism evidence="22 23">
    <name type="scientific">Brevundimonas goettingensis</name>
    <dbReference type="NCBI Taxonomy" id="2774190"/>
    <lineage>
        <taxon>Bacteria</taxon>
        <taxon>Pseudomonadati</taxon>
        <taxon>Pseudomonadota</taxon>
        <taxon>Alphaproteobacteria</taxon>
        <taxon>Caulobacterales</taxon>
        <taxon>Caulobacteraceae</taxon>
        <taxon>Brevundimonas</taxon>
    </lineage>
</organism>
<evidence type="ECO:0000256" key="6">
    <source>
        <dbReference type="ARBA" id="ARBA00022705"/>
    </source>
</evidence>
<feature type="binding site" evidence="19">
    <location>
        <position position="156"/>
    </location>
    <ligand>
        <name>a divalent metal cation</name>
        <dbReference type="ChEBI" id="CHEBI:60240"/>
        <label>1</label>
        <note>catalytic</note>
    </ligand>
</feature>
<gene>
    <name evidence="20 22" type="primary">dnaQ</name>
    <name evidence="22" type="ORF">IFJ75_17150</name>
</gene>
<accession>A0A975C0U0</accession>
<dbReference type="SMART" id="SM00479">
    <property type="entry name" value="EXOIII"/>
    <property type="match status" value="1"/>
</dbReference>
<dbReference type="KEGG" id="bgoe:IFJ75_17150"/>
<keyword evidence="12 20" id="KW-0239">DNA-directed DNA polymerase</keyword>
<evidence type="ECO:0000256" key="14">
    <source>
        <dbReference type="ARBA" id="ARBA00025483"/>
    </source>
</evidence>
<sequence>MAREIVLDTETTGFDPRTGDRLIEVGCIEIMDLLPTGRTFHRYCNPERLIPEDAIRVHGITDEKVKDAPKFAEIVADLIEFIGDAPVIAHNAQFDRNFIDHEYGRCGSPLLPADRWIDTLQLAQKRWPGMPNSLDALCKRYKVSLADRSFHGALIDARLLAEVYLELRGGKERVLDLTSRKGAEQAAAFAAAGGHGARPRSLAPRSTPAEHEAHLAFLTATLKDRSLWQGYGITVEADMEKASAG</sequence>
<comment type="function">
    <text evidence="14 20">DNA polymerase III is a complex, multichain enzyme responsible for most of the replicative synthesis in bacteria. The epsilon subunit contain the editing function and is a proofreading 3'-5' exonuclease.</text>
</comment>
<dbReference type="EMBL" id="CP062222">
    <property type="protein sequence ID" value="QTC90929.1"/>
    <property type="molecule type" value="Genomic_DNA"/>
</dbReference>
<dbReference type="InterPro" id="IPR006309">
    <property type="entry name" value="DnaQ_proteo"/>
</dbReference>
<dbReference type="CDD" id="cd06131">
    <property type="entry name" value="DNA_pol_III_epsilon_Ecoli_like"/>
    <property type="match status" value="1"/>
</dbReference>
<evidence type="ECO:0000256" key="8">
    <source>
        <dbReference type="ARBA" id="ARBA00022723"/>
    </source>
</evidence>
<dbReference type="SUPFAM" id="SSF53098">
    <property type="entry name" value="Ribonuclease H-like"/>
    <property type="match status" value="1"/>
</dbReference>
<evidence type="ECO:0000259" key="21">
    <source>
        <dbReference type="SMART" id="SM00479"/>
    </source>
</evidence>
<evidence type="ECO:0000256" key="16">
    <source>
        <dbReference type="ARBA" id="ARBA00049244"/>
    </source>
</evidence>
<dbReference type="NCBIfam" id="TIGR00573">
    <property type="entry name" value="dnaq"/>
    <property type="match status" value="1"/>
</dbReference>
<feature type="binding site" evidence="19">
    <location>
        <position position="8"/>
    </location>
    <ligand>
        <name>a divalent metal cation</name>
        <dbReference type="ChEBI" id="CHEBI:60240"/>
        <label>1</label>
        <note>catalytic</note>
    </ligand>
</feature>
<dbReference type="GO" id="GO:0045004">
    <property type="term" value="P:DNA replication proofreading"/>
    <property type="evidence" value="ECO:0007669"/>
    <property type="project" value="TreeGrafter"/>
</dbReference>
<keyword evidence="9 20" id="KW-0378">Hydrolase</keyword>
<dbReference type="RefSeq" id="WP_207869781.1">
    <property type="nucleotide sequence ID" value="NZ_CP062222.1"/>
</dbReference>
<proteinExistence type="predicted"/>
<dbReference type="GO" id="GO:0046872">
    <property type="term" value="F:metal ion binding"/>
    <property type="evidence" value="ECO:0007669"/>
    <property type="project" value="UniProtKB-KW"/>
</dbReference>
<evidence type="ECO:0000256" key="19">
    <source>
        <dbReference type="PIRSR" id="PIRSR606309-3"/>
    </source>
</evidence>
<dbReference type="InterPro" id="IPR013520">
    <property type="entry name" value="Ribonucl_H"/>
</dbReference>
<evidence type="ECO:0000313" key="23">
    <source>
        <dbReference type="Proteomes" id="UP000663918"/>
    </source>
</evidence>